<feature type="domain" description="EamA" evidence="8">
    <location>
        <begin position="151"/>
        <end position="283"/>
    </location>
</feature>
<feature type="transmembrane region" description="Helical" evidence="7">
    <location>
        <begin position="68"/>
        <end position="85"/>
    </location>
</feature>
<evidence type="ECO:0000259" key="8">
    <source>
        <dbReference type="Pfam" id="PF00892"/>
    </source>
</evidence>
<comment type="similarity">
    <text evidence="2">Belongs to the EamA transporter family.</text>
</comment>
<evidence type="ECO:0000256" key="2">
    <source>
        <dbReference type="ARBA" id="ARBA00007362"/>
    </source>
</evidence>
<feature type="transmembrane region" description="Helical" evidence="7">
    <location>
        <begin position="149"/>
        <end position="167"/>
    </location>
</feature>
<evidence type="ECO:0000313" key="9">
    <source>
        <dbReference type="EMBL" id="MFC4804828.1"/>
    </source>
</evidence>
<keyword evidence="10" id="KW-1185">Reference proteome</keyword>
<protein>
    <submittedName>
        <fullName evidence="9">DMT family transporter</fullName>
    </submittedName>
</protein>
<evidence type="ECO:0000313" key="10">
    <source>
        <dbReference type="Proteomes" id="UP001595916"/>
    </source>
</evidence>
<evidence type="ECO:0000256" key="4">
    <source>
        <dbReference type="ARBA" id="ARBA00022692"/>
    </source>
</evidence>
<feature type="transmembrane region" description="Helical" evidence="7">
    <location>
        <begin position="209"/>
        <end position="230"/>
    </location>
</feature>
<evidence type="ECO:0000256" key="7">
    <source>
        <dbReference type="SAM" id="Phobius"/>
    </source>
</evidence>
<dbReference type="Proteomes" id="UP001595916">
    <property type="component" value="Unassembled WGS sequence"/>
</dbReference>
<feature type="transmembrane region" description="Helical" evidence="7">
    <location>
        <begin position="97"/>
        <end position="116"/>
    </location>
</feature>
<feature type="transmembrane region" description="Helical" evidence="7">
    <location>
        <begin position="179"/>
        <end position="197"/>
    </location>
</feature>
<comment type="caution">
    <text evidence="9">The sequence shown here is derived from an EMBL/GenBank/DDBJ whole genome shotgun (WGS) entry which is preliminary data.</text>
</comment>
<sequence length="293" mass="32751">MSNKRWVSWFLLIFTCFAWGGSYVSIEICLRALGPAYLPFFRYLISSVILFVALKLGKSPLYLEKKDLGRIILSALASITFYFYFENVGIMKIGANEAAVLVAMMPIIALVANRIFLKQKILLRNIISSLISIAGIYLVIGGAEFNSNYVGYLYMMMASISWVTYMICTKPLVQKYDGLLITFYQCLIGTVGFIPMLKTDYVYIERIDLPIMLHFLFLALICSAACTWFYAISIKELGVSISAMLLNFIPVATFIFSFVFLNEVLAPMKLLGSAIAIGGLLMMKGDEAVEEAA</sequence>
<dbReference type="InterPro" id="IPR037185">
    <property type="entry name" value="EmrE-like"/>
</dbReference>
<keyword evidence="4 7" id="KW-0812">Transmembrane</keyword>
<dbReference type="PANTHER" id="PTHR32322:SF18">
    <property type="entry name" value="S-ADENOSYLMETHIONINE_S-ADENOSYLHOMOCYSTEINE TRANSPORTER"/>
    <property type="match status" value="1"/>
</dbReference>
<feature type="transmembrane region" description="Helical" evidence="7">
    <location>
        <begin position="237"/>
        <end position="260"/>
    </location>
</feature>
<feature type="transmembrane region" description="Helical" evidence="7">
    <location>
        <begin position="123"/>
        <end position="143"/>
    </location>
</feature>
<dbReference type="PANTHER" id="PTHR32322">
    <property type="entry name" value="INNER MEMBRANE TRANSPORTER"/>
    <property type="match status" value="1"/>
</dbReference>
<proteinExistence type="inferred from homology"/>
<comment type="subcellular location">
    <subcellularLocation>
        <location evidence="1">Cell membrane</location>
        <topology evidence="1">Multi-pass membrane protein</topology>
    </subcellularLocation>
</comment>
<dbReference type="RefSeq" id="WP_379788353.1">
    <property type="nucleotide sequence ID" value="NZ_JBHSHL010000025.1"/>
</dbReference>
<dbReference type="Pfam" id="PF00892">
    <property type="entry name" value="EamA"/>
    <property type="match status" value="2"/>
</dbReference>
<evidence type="ECO:0000256" key="3">
    <source>
        <dbReference type="ARBA" id="ARBA00022475"/>
    </source>
</evidence>
<dbReference type="InterPro" id="IPR000620">
    <property type="entry name" value="EamA_dom"/>
</dbReference>
<keyword evidence="3" id="KW-1003">Cell membrane</keyword>
<feature type="domain" description="EamA" evidence="8">
    <location>
        <begin position="10"/>
        <end position="140"/>
    </location>
</feature>
<dbReference type="Gene3D" id="1.10.3730.20">
    <property type="match status" value="1"/>
</dbReference>
<reference evidence="10" key="1">
    <citation type="journal article" date="2019" name="Int. J. Syst. Evol. Microbiol.">
        <title>The Global Catalogue of Microorganisms (GCM) 10K type strain sequencing project: providing services to taxonomists for standard genome sequencing and annotation.</title>
        <authorList>
            <consortium name="The Broad Institute Genomics Platform"/>
            <consortium name="The Broad Institute Genome Sequencing Center for Infectious Disease"/>
            <person name="Wu L."/>
            <person name="Ma J."/>
        </authorList>
    </citation>
    <scope>NUCLEOTIDE SEQUENCE [LARGE SCALE GENOMIC DNA]</scope>
    <source>
        <strain evidence="10">CCUG 46385</strain>
    </source>
</reference>
<dbReference type="SUPFAM" id="SSF103481">
    <property type="entry name" value="Multidrug resistance efflux transporter EmrE"/>
    <property type="match status" value="2"/>
</dbReference>
<name>A0ABV9QLS0_9FIRM</name>
<evidence type="ECO:0000256" key="6">
    <source>
        <dbReference type="ARBA" id="ARBA00023136"/>
    </source>
</evidence>
<dbReference type="EMBL" id="JBHSHL010000025">
    <property type="protein sequence ID" value="MFC4804828.1"/>
    <property type="molecule type" value="Genomic_DNA"/>
</dbReference>
<evidence type="ECO:0000256" key="1">
    <source>
        <dbReference type="ARBA" id="ARBA00004651"/>
    </source>
</evidence>
<organism evidence="9 10">
    <name type="scientific">Filifactor villosus</name>
    <dbReference type="NCBI Taxonomy" id="29374"/>
    <lineage>
        <taxon>Bacteria</taxon>
        <taxon>Bacillati</taxon>
        <taxon>Bacillota</taxon>
        <taxon>Clostridia</taxon>
        <taxon>Peptostreptococcales</taxon>
        <taxon>Filifactoraceae</taxon>
        <taxon>Filifactor</taxon>
    </lineage>
</organism>
<keyword evidence="5 7" id="KW-1133">Transmembrane helix</keyword>
<accession>A0ABV9QLS0</accession>
<feature type="transmembrane region" description="Helical" evidence="7">
    <location>
        <begin position="36"/>
        <end position="56"/>
    </location>
</feature>
<gene>
    <name evidence="9" type="ORF">ACFO4R_07010</name>
</gene>
<keyword evidence="6 7" id="KW-0472">Membrane</keyword>
<evidence type="ECO:0000256" key="5">
    <source>
        <dbReference type="ARBA" id="ARBA00022989"/>
    </source>
</evidence>
<dbReference type="InterPro" id="IPR050638">
    <property type="entry name" value="AA-Vitamin_Transporters"/>
</dbReference>